<gene>
    <name evidence="2" type="ORF">BDP27DRAFT_1453414</name>
</gene>
<feature type="chain" id="PRO_5040439218" description="Hydrophobin" evidence="1">
    <location>
        <begin position="19"/>
        <end position="106"/>
    </location>
</feature>
<keyword evidence="1" id="KW-0732">Signal</keyword>
<protein>
    <recommendedName>
        <fullName evidence="4">Hydrophobin</fullName>
    </recommendedName>
</protein>
<keyword evidence="3" id="KW-1185">Reference proteome</keyword>
<accession>A0A9P5TXY3</accession>
<dbReference type="AlphaFoldDB" id="A0A9P5TXY3"/>
<sequence>MQFKIALVTAAIATLAVAATTPRANGCSTGLRLCCEHAQSVAEVAKDPELIAQLKHFGINTKDLTGFVGVFCAQVTDPEFTGCYYGRDLCCTNYSTAFSTGCTLYQ</sequence>
<reference evidence="2" key="1">
    <citation type="submission" date="2020-11" db="EMBL/GenBank/DDBJ databases">
        <authorList>
            <consortium name="DOE Joint Genome Institute"/>
            <person name="Ahrendt S."/>
            <person name="Riley R."/>
            <person name="Andreopoulos W."/>
            <person name="Labutti K."/>
            <person name="Pangilinan J."/>
            <person name="Ruiz-Duenas F.J."/>
            <person name="Barrasa J.M."/>
            <person name="Sanchez-Garcia M."/>
            <person name="Camarero S."/>
            <person name="Miyauchi S."/>
            <person name="Serrano A."/>
            <person name="Linde D."/>
            <person name="Babiker R."/>
            <person name="Drula E."/>
            <person name="Ayuso-Fernandez I."/>
            <person name="Pacheco R."/>
            <person name="Padilla G."/>
            <person name="Ferreira P."/>
            <person name="Barriuso J."/>
            <person name="Kellner H."/>
            <person name="Castanera R."/>
            <person name="Alfaro M."/>
            <person name="Ramirez L."/>
            <person name="Pisabarro A.G."/>
            <person name="Kuo A."/>
            <person name="Tritt A."/>
            <person name="Lipzen A."/>
            <person name="He G."/>
            <person name="Yan M."/>
            <person name="Ng V."/>
            <person name="Cullen D."/>
            <person name="Martin F."/>
            <person name="Rosso M.-N."/>
            <person name="Henrissat B."/>
            <person name="Hibbett D."/>
            <person name="Martinez A.T."/>
            <person name="Grigoriev I.V."/>
        </authorList>
    </citation>
    <scope>NUCLEOTIDE SEQUENCE</scope>
    <source>
        <strain evidence="2">AH 40177</strain>
    </source>
</reference>
<feature type="signal peptide" evidence="1">
    <location>
        <begin position="1"/>
        <end position="18"/>
    </location>
</feature>
<dbReference type="EMBL" id="JADNRY010000314">
    <property type="protein sequence ID" value="KAF9059251.1"/>
    <property type="molecule type" value="Genomic_DNA"/>
</dbReference>
<evidence type="ECO:0000256" key="1">
    <source>
        <dbReference type="SAM" id="SignalP"/>
    </source>
</evidence>
<comment type="caution">
    <text evidence="2">The sequence shown here is derived from an EMBL/GenBank/DDBJ whole genome shotgun (WGS) entry which is preliminary data.</text>
</comment>
<evidence type="ECO:0000313" key="2">
    <source>
        <dbReference type="EMBL" id="KAF9059251.1"/>
    </source>
</evidence>
<evidence type="ECO:0000313" key="3">
    <source>
        <dbReference type="Proteomes" id="UP000772434"/>
    </source>
</evidence>
<dbReference type="Proteomes" id="UP000772434">
    <property type="component" value="Unassembled WGS sequence"/>
</dbReference>
<dbReference type="CDD" id="cd23507">
    <property type="entry name" value="hydrophobin_I"/>
    <property type="match status" value="1"/>
</dbReference>
<evidence type="ECO:0008006" key="4">
    <source>
        <dbReference type="Google" id="ProtNLM"/>
    </source>
</evidence>
<proteinExistence type="predicted"/>
<name>A0A9P5TXY3_9AGAR</name>
<organism evidence="2 3">
    <name type="scientific">Rhodocollybia butyracea</name>
    <dbReference type="NCBI Taxonomy" id="206335"/>
    <lineage>
        <taxon>Eukaryota</taxon>
        <taxon>Fungi</taxon>
        <taxon>Dikarya</taxon>
        <taxon>Basidiomycota</taxon>
        <taxon>Agaricomycotina</taxon>
        <taxon>Agaricomycetes</taxon>
        <taxon>Agaricomycetidae</taxon>
        <taxon>Agaricales</taxon>
        <taxon>Marasmiineae</taxon>
        <taxon>Omphalotaceae</taxon>
        <taxon>Rhodocollybia</taxon>
    </lineage>
</organism>